<feature type="domain" description="ABC transporter" evidence="4">
    <location>
        <begin position="4"/>
        <end position="230"/>
    </location>
</feature>
<dbReference type="InterPro" id="IPR017911">
    <property type="entry name" value="MacB-like_ATP-bd"/>
</dbReference>
<keyword evidence="2" id="KW-0547">Nucleotide-binding</keyword>
<dbReference type="InterPro" id="IPR017871">
    <property type="entry name" value="ABC_transporter-like_CS"/>
</dbReference>
<evidence type="ECO:0000313" key="6">
    <source>
        <dbReference type="Proteomes" id="UP000280296"/>
    </source>
</evidence>
<dbReference type="RefSeq" id="WP_126727831.1">
    <property type="nucleotide sequence ID" value="NZ_RYZH01000068.1"/>
</dbReference>
<dbReference type="EMBL" id="RYZH01000068">
    <property type="protein sequence ID" value="RUL82796.1"/>
    <property type="molecule type" value="Genomic_DNA"/>
</dbReference>
<comment type="caution">
    <text evidence="5">The sequence shown here is derived from an EMBL/GenBank/DDBJ whole genome shotgun (WGS) entry which is preliminary data.</text>
</comment>
<dbReference type="GO" id="GO:0022857">
    <property type="term" value="F:transmembrane transporter activity"/>
    <property type="evidence" value="ECO:0007669"/>
    <property type="project" value="TreeGrafter"/>
</dbReference>
<dbReference type="CDD" id="cd03255">
    <property type="entry name" value="ABC_MJ0796_LolCDE_FtsE"/>
    <property type="match status" value="1"/>
</dbReference>
<evidence type="ECO:0000313" key="5">
    <source>
        <dbReference type="EMBL" id="RUL82796.1"/>
    </source>
</evidence>
<keyword evidence="3 5" id="KW-0067">ATP-binding</keyword>
<sequence length="231" mass="24879">MDVVQLVGVKKAHVDPAGGRCAVLDVERWVLGAGEQAALLGHSGSGKTTLLHVIAGLTLPDEGSVRVADCELTGLDEPARDRFRAGAIGYVYQTLNLLDGFSSLENVLLGMTFGGRPPDERRARDLLDRVGLGHRLHHRPEALSVGERQRVAVARALLARPTVMLADEPTAHLDPVNQRQVIDLIRSACREESVALLLVTHAPDVAEAFERVESIESFNRAAKGIPAKEVA</sequence>
<dbReference type="InterPro" id="IPR003593">
    <property type="entry name" value="AAA+_ATPase"/>
</dbReference>
<dbReference type="GO" id="GO:0005886">
    <property type="term" value="C:plasma membrane"/>
    <property type="evidence" value="ECO:0007669"/>
    <property type="project" value="TreeGrafter"/>
</dbReference>
<dbReference type="PANTHER" id="PTHR24220">
    <property type="entry name" value="IMPORT ATP-BINDING PROTEIN"/>
    <property type="match status" value="1"/>
</dbReference>
<dbReference type="PROSITE" id="PS00211">
    <property type="entry name" value="ABC_TRANSPORTER_1"/>
    <property type="match status" value="1"/>
</dbReference>
<dbReference type="Gene3D" id="3.40.50.300">
    <property type="entry name" value="P-loop containing nucleotide triphosphate hydrolases"/>
    <property type="match status" value="1"/>
</dbReference>
<evidence type="ECO:0000256" key="1">
    <source>
        <dbReference type="ARBA" id="ARBA00022448"/>
    </source>
</evidence>
<gene>
    <name evidence="5" type="ORF">TsocGM_23140</name>
</gene>
<dbReference type="SUPFAM" id="SSF52540">
    <property type="entry name" value="P-loop containing nucleoside triphosphate hydrolases"/>
    <property type="match status" value="1"/>
</dbReference>
<dbReference type="InterPro" id="IPR015854">
    <property type="entry name" value="ABC_transpr_LolD-like"/>
</dbReference>
<dbReference type="Pfam" id="PF00005">
    <property type="entry name" value="ABC_tran"/>
    <property type="match status" value="1"/>
</dbReference>
<dbReference type="PROSITE" id="PS50893">
    <property type="entry name" value="ABC_TRANSPORTER_2"/>
    <property type="match status" value="1"/>
</dbReference>
<accession>A0A432MDJ0</accession>
<dbReference type="InterPro" id="IPR003439">
    <property type="entry name" value="ABC_transporter-like_ATP-bd"/>
</dbReference>
<evidence type="ECO:0000259" key="4">
    <source>
        <dbReference type="PROSITE" id="PS50893"/>
    </source>
</evidence>
<keyword evidence="1" id="KW-0813">Transport</keyword>
<dbReference type="GO" id="GO:0016887">
    <property type="term" value="F:ATP hydrolysis activity"/>
    <property type="evidence" value="ECO:0007669"/>
    <property type="project" value="InterPro"/>
</dbReference>
<dbReference type="GO" id="GO:0005524">
    <property type="term" value="F:ATP binding"/>
    <property type="evidence" value="ECO:0007669"/>
    <property type="project" value="UniProtKB-KW"/>
</dbReference>
<dbReference type="PANTHER" id="PTHR24220:SF659">
    <property type="entry name" value="TRANSPORTER, PUTATIVE-RELATED"/>
    <property type="match status" value="1"/>
</dbReference>
<evidence type="ECO:0000256" key="2">
    <source>
        <dbReference type="ARBA" id="ARBA00022741"/>
    </source>
</evidence>
<protein>
    <submittedName>
        <fullName evidence="5">ABC transporter ATP-binding protein</fullName>
    </submittedName>
</protein>
<dbReference type="InterPro" id="IPR027417">
    <property type="entry name" value="P-loop_NTPase"/>
</dbReference>
<proteinExistence type="predicted"/>
<name>A0A432MDJ0_9BACT</name>
<dbReference type="OrthoDB" id="273392at2"/>
<dbReference type="SMART" id="SM00382">
    <property type="entry name" value="AAA"/>
    <property type="match status" value="1"/>
</dbReference>
<dbReference type="AlphaFoldDB" id="A0A432MDJ0"/>
<keyword evidence="6" id="KW-1185">Reference proteome</keyword>
<organism evidence="5 6">
    <name type="scientific">Tautonia sociabilis</name>
    <dbReference type="NCBI Taxonomy" id="2080755"/>
    <lineage>
        <taxon>Bacteria</taxon>
        <taxon>Pseudomonadati</taxon>
        <taxon>Planctomycetota</taxon>
        <taxon>Planctomycetia</taxon>
        <taxon>Isosphaerales</taxon>
        <taxon>Isosphaeraceae</taxon>
        <taxon>Tautonia</taxon>
    </lineage>
</organism>
<evidence type="ECO:0000256" key="3">
    <source>
        <dbReference type="ARBA" id="ARBA00022840"/>
    </source>
</evidence>
<dbReference type="Proteomes" id="UP000280296">
    <property type="component" value="Unassembled WGS sequence"/>
</dbReference>
<reference evidence="5 6" key="2">
    <citation type="submission" date="2019-01" db="EMBL/GenBank/DDBJ databases">
        <title>Tautonia sociabilis, a novel thermotolerant planctomycete of Isosphaeraceae family, isolated from a 4000 m deep subterranean habitat.</title>
        <authorList>
            <person name="Kovaleva O.L."/>
            <person name="Elcheninov A.G."/>
            <person name="Van Heerden E."/>
            <person name="Toshchakov S.V."/>
            <person name="Novikov A."/>
            <person name="Bonch-Osmolovskaya E.A."/>
            <person name="Kublanov I.V."/>
        </authorList>
    </citation>
    <scope>NUCLEOTIDE SEQUENCE [LARGE SCALE GENOMIC DNA]</scope>
    <source>
        <strain evidence="5 6">GM2012</strain>
    </source>
</reference>
<reference evidence="5 6" key="1">
    <citation type="submission" date="2018-12" db="EMBL/GenBank/DDBJ databases">
        <authorList>
            <person name="Toschakov S.V."/>
        </authorList>
    </citation>
    <scope>NUCLEOTIDE SEQUENCE [LARGE SCALE GENOMIC DNA]</scope>
    <source>
        <strain evidence="5 6">GM2012</strain>
    </source>
</reference>